<dbReference type="InterPro" id="IPR050086">
    <property type="entry name" value="MetN_ABC_transporter-like"/>
</dbReference>
<keyword evidence="10" id="KW-1185">Reference proteome</keyword>
<dbReference type="SUPFAM" id="SSF55021">
    <property type="entry name" value="ACT-like"/>
    <property type="match status" value="1"/>
</dbReference>
<dbReference type="InterPro" id="IPR003593">
    <property type="entry name" value="AAA+_ATPase"/>
</dbReference>
<name>A0A850QYM6_9LACO</name>
<dbReference type="Gene3D" id="3.30.70.260">
    <property type="match status" value="1"/>
</dbReference>
<keyword evidence="3" id="KW-0547">Nucleotide-binding</keyword>
<proteinExistence type="predicted"/>
<evidence type="ECO:0000313" key="10">
    <source>
        <dbReference type="Proteomes" id="UP000563523"/>
    </source>
</evidence>
<evidence type="ECO:0000256" key="2">
    <source>
        <dbReference type="ARBA" id="ARBA00022475"/>
    </source>
</evidence>
<dbReference type="SUPFAM" id="SSF52540">
    <property type="entry name" value="P-loop containing nucleoside triphosphate hydrolases"/>
    <property type="match status" value="1"/>
</dbReference>
<dbReference type="SMART" id="SM00930">
    <property type="entry name" value="NIL"/>
    <property type="match status" value="1"/>
</dbReference>
<dbReference type="PROSITE" id="PS50893">
    <property type="entry name" value="ABC_TRANSPORTER_2"/>
    <property type="match status" value="1"/>
</dbReference>
<comment type="caution">
    <text evidence="9">The sequence shown here is derived from an EMBL/GenBank/DDBJ whole genome shotgun (WGS) entry which is preliminary data.</text>
</comment>
<evidence type="ECO:0000256" key="4">
    <source>
        <dbReference type="ARBA" id="ARBA00022840"/>
    </source>
</evidence>
<dbReference type="InterPro" id="IPR018449">
    <property type="entry name" value="NIL_domain"/>
</dbReference>
<evidence type="ECO:0000256" key="1">
    <source>
        <dbReference type="ARBA" id="ARBA00022448"/>
    </source>
</evidence>
<keyword evidence="6" id="KW-0029">Amino-acid transport</keyword>
<dbReference type="EMBL" id="JABZEC010000001">
    <property type="protein sequence ID" value="NVY95783.1"/>
    <property type="molecule type" value="Genomic_DNA"/>
</dbReference>
<dbReference type="InterPro" id="IPR041701">
    <property type="entry name" value="MetN_ABC"/>
</dbReference>
<keyword evidence="4 9" id="KW-0067">ATP-binding</keyword>
<accession>A0A850QYM6</accession>
<dbReference type="InterPro" id="IPR003439">
    <property type="entry name" value="ABC_transporter-like_ATP-bd"/>
</dbReference>
<evidence type="ECO:0000259" key="8">
    <source>
        <dbReference type="PROSITE" id="PS50893"/>
    </source>
</evidence>
<dbReference type="GO" id="GO:0006865">
    <property type="term" value="P:amino acid transport"/>
    <property type="evidence" value="ECO:0007669"/>
    <property type="project" value="UniProtKB-KW"/>
</dbReference>
<dbReference type="Gene3D" id="3.40.50.300">
    <property type="entry name" value="P-loop containing nucleotide triphosphate hydrolases"/>
    <property type="match status" value="1"/>
</dbReference>
<dbReference type="Pfam" id="PF09383">
    <property type="entry name" value="NIL"/>
    <property type="match status" value="1"/>
</dbReference>
<dbReference type="PROSITE" id="PS00211">
    <property type="entry name" value="ABC_TRANSPORTER_1"/>
    <property type="match status" value="1"/>
</dbReference>
<dbReference type="GO" id="GO:0016887">
    <property type="term" value="F:ATP hydrolysis activity"/>
    <property type="evidence" value="ECO:0007669"/>
    <property type="project" value="InterPro"/>
</dbReference>
<dbReference type="RefSeq" id="WP_176941953.1">
    <property type="nucleotide sequence ID" value="NZ_JABZEC010000001.1"/>
</dbReference>
<dbReference type="AlphaFoldDB" id="A0A850QYM6"/>
<protein>
    <submittedName>
        <fullName evidence="9">ATP-binding cassette domain-containing protein</fullName>
    </submittedName>
</protein>
<organism evidence="9 10">
    <name type="scientific">Bombilactobacillus apium</name>
    <dbReference type="NCBI Taxonomy" id="2675299"/>
    <lineage>
        <taxon>Bacteria</taxon>
        <taxon>Bacillati</taxon>
        <taxon>Bacillota</taxon>
        <taxon>Bacilli</taxon>
        <taxon>Lactobacillales</taxon>
        <taxon>Lactobacillaceae</taxon>
        <taxon>Bombilactobacillus</taxon>
    </lineage>
</organism>
<dbReference type="InterPro" id="IPR027417">
    <property type="entry name" value="P-loop_NTPase"/>
</dbReference>
<dbReference type="Pfam" id="PF00005">
    <property type="entry name" value="ABC_tran"/>
    <property type="match status" value="1"/>
</dbReference>
<evidence type="ECO:0000313" key="9">
    <source>
        <dbReference type="EMBL" id="NVY95783.1"/>
    </source>
</evidence>
<evidence type="ECO:0000256" key="3">
    <source>
        <dbReference type="ARBA" id="ARBA00022741"/>
    </source>
</evidence>
<dbReference type="CDD" id="cd03258">
    <property type="entry name" value="ABC_MetN_methionine_transporter"/>
    <property type="match status" value="1"/>
</dbReference>
<evidence type="ECO:0000256" key="7">
    <source>
        <dbReference type="ARBA" id="ARBA00023136"/>
    </source>
</evidence>
<gene>
    <name evidence="9" type="ORF">HU830_00975</name>
</gene>
<sequence length="354" mass="39111">MTVEKQAIIQLKKISVQFQNQARTIDAVQDVSLTVTPGDIYGIIGYSGAGKSTLVRVINFLQRPTQGTVTVAGQDLGQLSQAQLRQARKNIGMIFQHFNLMASRTVFGNIEFPLLDLKLSKIQRQEKVTKLLDLVGLADLAQQYPSQLSGGQKQRVAIARALASDPQILISDEATSALDPETTTEILNLLRYLNKQLGITIVIITHEMDAIKQVCNRVAVMDQGQVIEKGTVLEIFGHPKAPLTRKFVDSSTQLRPALKQIKANNLVPLDSSNLVVLNYTGEATEQPLVLELYKRYQVSANILFSNIEQLQGTTVGIMLLLLEGEPDQIQAGLDYLRALKVRVKTVDLQKVEVD</sequence>
<dbReference type="InterPro" id="IPR017871">
    <property type="entry name" value="ABC_transporter-like_CS"/>
</dbReference>
<keyword evidence="5" id="KW-1278">Translocase</keyword>
<dbReference type="GO" id="GO:0005524">
    <property type="term" value="F:ATP binding"/>
    <property type="evidence" value="ECO:0007669"/>
    <property type="project" value="UniProtKB-KW"/>
</dbReference>
<reference evidence="9 10" key="1">
    <citation type="submission" date="2020-06" db="EMBL/GenBank/DDBJ databases">
        <authorList>
            <person name="Kang J."/>
        </authorList>
    </citation>
    <scope>NUCLEOTIDE SEQUENCE [LARGE SCALE GENOMIC DNA]</scope>
    <source>
        <strain evidence="9 10">DCY120</strain>
    </source>
</reference>
<evidence type="ECO:0000256" key="6">
    <source>
        <dbReference type="ARBA" id="ARBA00022970"/>
    </source>
</evidence>
<dbReference type="InterPro" id="IPR045865">
    <property type="entry name" value="ACT-like_dom_sf"/>
</dbReference>
<evidence type="ECO:0000256" key="5">
    <source>
        <dbReference type="ARBA" id="ARBA00022967"/>
    </source>
</evidence>
<keyword evidence="1" id="KW-0813">Transport</keyword>
<dbReference type="Proteomes" id="UP000563523">
    <property type="component" value="Unassembled WGS sequence"/>
</dbReference>
<keyword evidence="2" id="KW-1003">Cell membrane</keyword>
<feature type="domain" description="ABC transporter" evidence="8">
    <location>
        <begin position="9"/>
        <end position="248"/>
    </location>
</feature>
<keyword evidence="7" id="KW-0472">Membrane</keyword>
<dbReference type="PANTHER" id="PTHR43166">
    <property type="entry name" value="AMINO ACID IMPORT ATP-BINDING PROTEIN"/>
    <property type="match status" value="1"/>
</dbReference>
<dbReference type="PANTHER" id="PTHR43166:SF30">
    <property type="entry name" value="METHIONINE IMPORT ATP-BINDING PROTEIN METN"/>
    <property type="match status" value="1"/>
</dbReference>
<dbReference type="SMART" id="SM00382">
    <property type="entry name" value="AAA"/>
    <property type="match status" value="1"/>
</dbReference>